<reference evidence="1 2" key="1">
    <citation type="submission" date="2020-02" db="EMBL/GenBank/DDBJ databases">
        <title>Sequencing the genomes of 1000 actinobacteria strains.</title>
        <authorList>
            <person name="Klenk H.-P."/>
        </authorList>
    </citation>
    <scope>NUCLEOTIDE SEQUENCE [LARGE SCALE GENOMIC DNA]</scope>
    <source>
        <strain evidence="1 2">DSM 19609</strain>
    </source>
</reference>
<keyword evidence="2" id="KW-1185">Reference proteome</keyword>
<name>A0ABX0SF49_9ACTN</name>
<dbReference type="Proteomes" id="UP000749311">
    <property type="component" value="Unassembled WGS sequence"/>
</dbReference>
<sequence>MAVPVPARAERRGWAVVPLRGTHPEIALRHTAGWSPIAASADFRVEAPYGPQWTIYAEPEFLPLASCGR</sequence>
<proteinExistence type="predicted"/>
<evidence type="ECO:0000313" key="1">
    <source>
        <dbReference type="EMBL" id="NIH56979.1"/>
    </source>
</evidence>
<comment type="caution">
    <text evidence="1">The sequence shown here is derived from an EMBL/GenBank/DDBJ whole genome shotgun (WGS) entry which is preliminary data.</text>
</comment>
<organism evidence="1 2">
    <name type="scientific">Brooklawnia cerclae</name>
    <dbReference type="NCBI Taxonomy" id="349934"/>
    <lineage>
        <taxon>Bacteria</taxon>
        <taxon>Bacillati</taxon>
        <taxon>Actinomycetota</taxon>
        <taxon>Actinomycetes</taxon>
        <taxon>Propionibacteriales</taxon>
        <taxon>Propionibacteriaceae</taxon>
        <taxon>Brooklawnia</taxon>
    </lineage>
</organism>
<gene>
    <name evidence="1" type="ORF">FB473_001624</name>
</gene>
<accession>A0ABX0SF49</accession>
<evidence type="ECO:0000313" key="2">
    <source>
        <dbReference type="Proteomes" id="UP000749311"/>
    </source>
</evidence>
<protein>
    <submittedName>
        <fullName evidence="1">Uncharacterized protein</fullName>
    </submittedName>
</protein>
<dbReference type="EMBL" id="JAAMOZ010000001">
    <property type="protein sequence ID" value="NIH56979.1"/>
    <property type="molecule type" value="Genomic_DNA"/>
</dbReference>
<dbReference type="RefSeq" id="WP_167166322.1">
    <property type="nucleotide sequence ID" value="NZ_BAAAOO010000015.1"/>
</dbReference>